<accession>A0A4Y7QA29</accession>
<feature type="region of interest" description="Disordered" evidence="1">
    <location>
        <begin position="178"/>
        <end position="233"/>
    </location>
</feature>
<protein>
    <recommendedName>
        <fullName evidence="2">DUF7330 domain-containing protein</fullName>
    </recommendedName>
</protein>
<evidence type="ECO:0000313" key="4">
    <source>
        <dbReference type="Proteomes" id="UP000294933"/>
    </source>
</evidence>
<feature type="domain" description="DUF7330" evidence="2">
    <location>
        <begin position="387"/>
        <end position="505"/>
    </location>
</feature>
<dbReference type="STRING" id="50990.A0A4Y7QA29"/>
<name>A0A4Y7QA29_9AGAM</name>
<dbReference type="OrthoDB" id="5289249at2759"/>
<feature type="compositionally biased region" description="Low complexity" evidence="1">
    <location>
        <begin position="178"/>
        <end position="204"/>
    </location>
</feature>
<feature type="compositionally biased region" description="Polar residues" evidence="1">
    <location>
        <begin position="99"/>
        <end position="115"/>
    </location>
</feature>
<evidence type="ECO:0000259" key="2">
    <source>
        <dbReference type="Pfam" id="PF24016"/>
    </source>
</evidence>
<feature type="compositionally biased region" description="Polar residues" evidence="1">
    <location>
        <begin position="43"/>
        <end position="57"/>
    </location>
</feature>
<dbReference type="VEuPathDB" id="FungiDB:BD410DRAFT_786034"/>
<dbReference type="Pfam" id="PF24016">
    <property type="entry name" value="DUF7330"/>
    <property type="match status" value="1"/>
</dbReference>
<feature type="region of interest" description="Disordered" evidence="1">
    <location>
        <begin position="1"/>
        <end position="73"/>
    </location>
</feature>
<feature type="compositionally biased region" description="Basic and acidic residues" evidence="1">
    <location>
        <begin position="8"/>
        <end position="26"/>
    </location>
</feature>
<dbReference type="Proteomes" id="UP000294933">
    <property type="component" value="Unassembled WGS sequence"/>
</dbReference>
<sequence>MILTDEIFPNKELERESGFGLDRRETLPPYSPAHPRRPPPLANTTRIQNNSGSPNLTSFSISPASSSATLTVPSPSPSFASLSPFYIARQQQLRSYASSTSLSPTLHPQASSTSLRPVFTPISPSSPRTEPPPAVSPTNHLAILRDNAGIQGTFVLDPELFVPPCLLVDMATLAAASTPSTSTSYPSLARRQMSTSSTSSSSPTDDTDRQRQADEARSVRTASSSSDDRFERPTAMLATRNGMIDADVWVGSGSSSPSLRGRYRWTSAPMQPSSVSSSISSSVSSSSSYSLSSESLPISVLSPPRLSQSTSSSSSPNTPLPPLPGPDLRDNQCLSPTRCERGRPGGSTLEAPKGKGKLRSASFGSEREFGEAILGVGVAGSGIVASGRGKRGRIEARSDNGSVTLRLHAPFSQRLSLSIAALNGPAIVELPRSFRGPVHTPGADPWRIHFRGTLEENVMPLNERQGRYFVGDWSGYNDTDPSFWAGDELHIDARNGSITLAFVDEPCLAPNSFLSSSIGVGADVARAAAGKVLGKLLSASHLSLPGLNKGA</sequence>
<organism evidence="3 4">
    <name type="scientific">Rickenella mellea</name>
    <dbReference type="NCBI Taxonomy" id="50990"/>
    <lineage>
        <taxon>Eukaryota</taxon>
        <taxon>Fungi</taxon>
        <taxon>Dikarya</taxon>
        <taxon>Basidiomycota</taxon>
        <taxon>Agaricomycotina</taxon>
        <taxon>Agaricomycetes</taxon>
        <taxon>Hymenochaetales</taxon>
        <taxon>Rickenellaceae</taxon>
        <taxon>Rickenella</taxon>
    </lineage>
</organism>
<proteinExistence type="predicted"/>
<feature type="region of interest" description="Disordered" evidence="1">
    <location>
        <begin position="300"/>
        <end position="362"/>
    </location>
</feature>
<evidence type="ECO:0000313" key="3">
    <source>
        <dbReference type="EMBL" id="TDL24523.1"/>
    </source>
</evidence>
<reference evidence="3 4" key="1">
    <citation type="submission" date="2018-06" db="EMBL/GenBank/DDBJ databases">
        <title>A transcriptomic atlas of mushroom development highlights an independent origin of complex multicellularity.</title>
        <authorList>
            <consortium name="DOE Joint Genome Institute"/>
            <person name="Krizsan K."/>
            <person name="Almasi E."/>
            <person name="Merenyi Z."/>
            <person name="Sahu N."/>
            <person name="Viragh M."/>
            <person name="Koszo T."/>
            <person name="Mondo S."/>
            <person name="Kiss B."/>
            <person name="Balint B."/>
            <person name="Kues U."/>
            <person name="Barry K."/>
            <person name="Hegedus J.C."/>
            <person name="Henrissat B."/>
            <person name="Johnson J."/>
            <person name="Lipzen A."/>
            <person name="Ohm R."/>
            <person name="Nagy I."/>
            <person name="Pangilinan J."/>
            <person name="Yan J."/>
            <person name="Xiong Y."/>
            <person name="Grigoriev I.V."/>
            <person name="Hibbett D.S."/>
            <person name="Nagy L.G."/>
        </authorList>
    </citation>
    <scope>NUCLEOTIDE SEQUENCE [LARGE SCALE GENOMIC DNA]</scope>
    <source>
        <strain evidence="3 4">SZMC22713</strain>
    </source>
</reference>
<feature type="compositionally biased region" description="Basic and acidic residues" evidence="1">
    <location>
        <begin position="206"/>
        <end position="218"/>
    </location>
</feature>
<evidence type="ECO:0000256" key="1">
    <source>
        <dbReference type="SAM" id="MobiDB-lite"/>
    </source>
</evidence>
<feature type="compositionally biased region" description="Low complexity" evidence="1">
    <location>
        <begin position="58"/>
        <end position="67"/>
    </location>
</feature>
<gene>
    <name evidence="3" type="ORF">BD410DRAFT_786034</name>
</gene>
<feature type="compositionally biased region" description="Low complexity" evidence="1">
    <location>
        <begin position="300"/>
        <end position="317"/>
    </location>
</feature>
<dbReference type="EMBL" id="ML170166">
    <property type="protein sequence ID" value="TDL24523.1"/>
    <property type="molecule type" value="Genomic_DNA"/>
</dbReference>
<dbReference type="AlphaFoldDB" id="A0A4Y7QA29"/>
<feature type="region of interest" description="Disordered" evidence="1">
    <location>
        <begin position="99"/>
        <end position="139"/>
    </location>
</feature>
<dbReference type="InterPro" id="IPR055754">
    <property type="entry name" value="DUF7330"/>
</dbReference>
<keyword evidence="4" id="KW-1185">Reference proteome</keyword>